<name>A0A4P6L504_9BURK</name>
<protein>
    <submittedName>
        <fullName evidence="1">Uncharacterized protein</fullName>
    </submittedName>
</protein>
<gene>
    <name evidence="1" type="ORF">EWM63_25435</name>
</gene>
<sequence length="103" mass="11690">MTDADVRSALQLLHLKEVTSLYPEYERHGLPSLLAELLRQTKDESQREEIEQKLAALVGRKIETGILCELNECAGTIVTDLMLPRRKSGAFYFFDCSKEAPFC</sequence>
<dbReference type="AlphaFoldDB" id="A0A4P6L504"/>
<dbReference type="KEGG" id="plue:EWM63_25435"/>
<dbReference type="RefSeq" id="WP_130189021.1">
    <property type="nucleotide sequence ID" value="NZ_CP035913.1"/>
</dbReference>
<evidence type="ECO:0000313" key="1">
    <source>
        <dbReference type="EMBL" id="QBE65912.1"/>
    </source>
</evidence>
<dbReference type="Proteomes" id="UP000290637">
    <property type="component" value="Chromosome"/>
</dbReference>
<accession>A0A4P6L504</accession>
<organism evidence="1 2">
    <name type="scientific">Pseudoduganella lutea</name>
    <dbReference type="NCBI Taxonomy" id="321985"/>
    <lineage>
        <taxon>Bacteria</taxon>
        <taxon>Pseudomonadati</taxon>
        <taxon>Pseudomonadota</taxon>
        <taxon>Betaproteobacteria</taxon>
        <taxon>Burkholderiales</taxon>
        <taxon>Oxalobacteraceae</taxon>
        <taxon>Telluria group</taxon>
        <taxon>Pseudoduganella</taxon>
    </lineage>
</organism>
<reference evidence="1 2" key="1">
    <citation type="submission" date="2019-02" db="EMBL/GenBank/DDBJ databases">
        <title>Draft Genome Sequences of Six Type Strains of the Genus Massilia.</title>
        <authorList>
            <person name="Miess H."/>
            <person name="Frediansyhah A."/>
            <person name="Gross H."/>
        </authorList>
    </citation>
    <scope>NUCLEOTIDE SEQUENCE [LARGE SCALE GENOMIC DNA]</scope>
    <source>
        <strain evidence="1 2">DSM 17473</strain>
    </source>
</reference>
<dbReference type="EMBL" id="CP035913">
    <property type="protein sequence ID" value="QBE65912.1"/>
    <property type="molecule type" value="Genomic_DNA"/>
</dbReference>
<evidence type="ECO:0000313" key="2">
    <source>
        <dbReference type="Proteomes" id="UP000290637"/>
    </source>
</evidence>
<proteinExistence type="predicted"/>
<keyword evidence="2" id="KW-1185">Reference proteome</keyword>